<dbReference type="Pfam" id="PF00574">
    <property type="entry name" value="CLP_protease"/>
    <property type="match status" value="1"/>
</dbReference>
<evidence type="ECO:0000256" key="6">
    <source>
        <dbReference type="RuleBase" id="RU003567"/>
    </source>
</evidence>
<dbReference type="SUPFAM" id="SSF52096">
    <property type="entry name" value="ClpP/crotonase"/>
    <property type="match status" value="1"/>
</dbReference>
<dbReference type="AlphaFoldDB" id="A0A1F6MBS7"/>
<keyword evidence="3" id="KW-0645">Protease</keyword>
<evidence type="ECO:0000256" key="1">
    <source>
        <dbReference type="ARBA" id="ARBA00007039"/>
    </source>
</evidence>
<dbReference type="GO" id="GO:0051117">
    <property type="term" value="F:ATPase binding"/>
    <property type="evidence" value="ECO:0007669"/>
    <property type="project" value="TreeGrafter"/>
</dbReference>
<proteinExistence type="inferred from homology"/>
<keyword evidence="5" id="KW-0720">Serine protease</keyword>
<dbReference type="GO" id="GO:0004176">
    <property type="term" value="F:ATP-dependent peptidase activity"/>
    <property type="evidence" value="ECO:0007669"/>
    <property type="project" value="InterPro"/>
</dbReference>
<keyword evidence="4" id="KW-0378">Hydrolase</keyword>
<gene>
    <name evidence="7" type="ORF">A2754_00985</name>
</gene>
<dbReference type="PRINTS" id="PR00127">
    <property type="entry name" value="CLPPROTEASEP"/>
</dbReference>
<dbReference type="EMBL" id="MFPU01000070">
    <property type="protein sequence ID" value="OGH69020.1"/>
    <property type="molecule type" value="Genomic_DNA"/>
</dbReference>
<dbReference type="GO" id="GO:0004252">
    <property type="term" value="F:serine-type endopeptidase activity"/>
    <property type="evidence" value="ECO:0007669"/>
    <property type="project" value="InterPro"/>
</dbReference>
<sequence>MTALTSLQESLLERNLIILKGEVRDEMIEYVHECMLRLAARDNPPITIRITSVGGSVWIGLLIHDFLRLYPGKKTGVVVGFAKSMAAIILQACDRRQCTRNSEILVHHINQEEIKMDELMNEKRLKKIKDEMITEQNKLYCILEGRTKKSRRAIIAACKKDREMSAEEALDFGLIDEII</sequence>
<dbReference type="InterPro" id="IPR001907">
    <property type="entry name" value="ClpP"/>
</dbReference>
<name>A0A1F6MBS7_9BACT</name>
<comment type="caution">
    <text evidence="7">The sequence shown here is derived from an EMBL/GenBank/DDBJ whole genome shotgun (WGS) entry which is preliminary data.</text>
</comment>
<evidence type="ECO:0000256" key="5">
    <source>
        <dbReference type="ARBA" id="ARBA00022825"/>
    </source>
</evidence>
<dbReference type="GO" id="GO:0006515">
    <property type="term" value="P:protein quality control for misfolded or incompletely synthesized proteins"/>
    <property type="evidence" value="ECO:0007669"/>
    <property type="project" value="TreeGrafter"/>
</dbReference>
<protein>
    <recommendedName>
        <fullName evidence="6">ATP-dependent Clp protease proteolytic subunit</fullName>
    </recommendedName>
</protein>
<evidence type="ECO:0000313" key="7">
    <source>
        <dbReference type="EMBL" id="OGH69020.1"/>
    </source>
</evidence>
<comment type="similarity">
    <text evidence="1 6">Belongs to the peptidase S14 family.</text>
</comment>
<evidence type="ECO:0000313" key="8">
    <source>
        <dbReference type="Proteomes" id="UP000177953"/>
    </source>
</evidence>
<evidence type="ECO:0000256" key="4">
    <source>
        <dbReference type="ARBA" id="ARBA00022801"/>
    </source>
</evidence>
<dbReference type="GO" id="GO:0009368">
    <property type="term" value="C:endopeptidase Clp complex"/>
    <property type="evidence" value="ECO:0007669"/>
    <property type="project" value="TreeGrafter"/>
</dbReference>
<accession>A0A1F6MBS7</accession>
<keyword evidence="2" id="KW-0963">Cytoplasm</keyword>
<dbReference type="InterPro" id="IPR029045">
    <property type="entry name" value="ClpP/crotonase-like_dom_sf"/>
</dbReference>
<dbReference type="Gene3D" id="3.90.226.10">
    <property type="entry name" value="2-enoyl-CoA Hydratase, Chain A, domain 1"/>
    <property type="match status" value="1"/>
</dbReference>
<dbReference type="PANTHER" id="PTHR10381">
    <property type="entry name" value="ATP-DEPENDENT CLP PROTEASE PROTEOLYTIC SUBUNIT"/>
    <property type="match status" value="1"/>
</dbReference>
<dbReference type="PANTHER" id="PTHR10381:SF70">
    <property type="entry name" value="ATP-DEPENDENT CLP PROTEASE PROTEOLYTIC SUBUNIT"/>
    <property type="match status" value="1"/>
</dbReference>
<reference evidence="7 8" key="1">
    <citation type="journal article" date="2016" name="Nat. Commun.">
        <title>Thousands of microbial genomes shed light on interconnected biogeochemical processes in an aquifer system.</title>
        <authorList>
            <person name="Anantharaman K."/>
            <person name="Brown C.T."/>
            <person name="Hug L.A."/>
            <person name="Sharon I."/>
            <person name="Castelle C.J."/>
            <person name="Probst A.J."/>
            <person name="Thomas B.C."/>
            <person name="Singh A."/>
            <person name="Wilkins M.J."/>
            <person name="Karaoz U."/>
            <person name="Brodie E.L."/>
            <person name="Williams K.H."/>
            <person name="Hubbard S.S."/>
            <person name="Banfield J.F."/>
        </authorList>
    </citation>
    <scope>NUCLEOTIDE SEQUENCE [LARGE SCALE GENOMIC DNA]</scope>
</reference>
<evidence type="ECO:0000256" key="2">
    <source>
        <dbReference type="ARBA" id="ARBA00022490"/>
    </source>
</evidence>
<dbReference type="Proteomes" id="UP000177953">
    <property type="component" value="Unassembled WGS sequence"/>
</dbReference>
<evidence type="ECO:0000256" key="3">
    <source>
        <dbReference type="ARBA" id="ARBA00022670"/>
    </source>
</evidence>
<dbReference type="InterPro" id="IPR023562">
    <property type="entry name" value="ClpP/TepA"/>
</dbReference>
<organism evidence="7 8">
    <name type="scientific">Candidatus Magasanikbacteria bacterium RIFCSPHIGHO2_01_FULL_47_8</name>
    <dbReference type="NCBI Taxonomy" id="1798673"/>
    <lineage>
        <taxon>Bacteria</taxon>
        <taxon>Candidatus Magasanikiibacteriota</taxon>
    </lineage>
</organism>